<sequence>MKDLDSLRSRAFLLMQNALALLDEAHEEIAAARLQGAIDTLAPGGPRHRADASHTPSPSGDCPHNAALVRAIGGVLAGVTASLSRRSPMSVGEFAKFLATYAAVASEVSEEEGQIIACWSGMLSDVAEGCHSS</sequence>
<comment type="caution">
    <text evidence="2">The sequence shown here is derived from an EMBL/GenBank/DDBJ whole genome shotgun (WGS) entry which is preliminary data.</text>
</comment>
<dbReference type="EMBL" id="JFZA02000010">
    <property type="protein sequence ID" value="KFG90794.1"/>
    <property type="molecule type" value="Genomic_DNA"/>
</dbReference>
<evidence type="ECO:0000313" key="3">
    <source>
        <dbReference type="Proteomes" id="UP000024284"/>
    </source>
</evidence>
<organism evidence="2 3">
    <name type="scientific">Sphingobium herbicidovorans (strain ATCC 700291 / DSM 11019 / CCUG 56400 / KCTC 2939 / LMG 18315 / NBRC 16415 / MH)</name>
    <name type="common">Sphingomonas herbicidovorans</name>
    <dbReference type="NCBI Taxonomy" id="1219045"/>
    <lineage>
        <taxon>Bacteria</taxon>
        <taxon>Pseudomonadati</taxon>
        <taxon>Pseudomonadota</taxon>
        <taxon>Alphaproteobacteria</taxon>
        <taxon>Sphingomonadales</taxon>
        <taxon>Sphingomonadaceae</taxon>
        <taxon>Sphingobium</taxon>
    </lineage>
</organism>
<evidence type="ECO:0000313" key="2">
    <source>
        <dbReference type="EMBL" id="KFG90794.1"/>
    </source>
</evidence>
<dbReference type="RefSeq" id="WP_051908132.1">
    <property type="nucleotide sequence ID" value="NZ_BCZD01000038.1"/>
</dbReference>
<dbReference type="Proteomes" id="UP000024284">
    <property type="component" value="Unassembled WGS sequence"/>
</dbReference>
<protein>
    <submittedName>
        <fullName evidence="2">Uncharacterized protein</fullName>
    </submittedName>
</protein>
<gene>
    <name evidence="2" type="ORF">BV98_001325</name>
</gene>
<feature type="region of interest" description="Disordered" evidence="1">
    <location>
        <begin position="40"/>
        <end position="61"/>
    </location>
</feature>
<accession>A0A086PBM6</accession>
<dbReference type="PATRIC" id="fig|1219045.3.peg.1358"/>
<proteinExistence type="predicted"/>
<dbReference type="STRING" id="76947.GCA_002080435_04023"/>
<keyword evidence="3" id="KW-1185">Reference proteome</keyword>
<reference evidence="2" key="1">
    <citation type="submission" date="2014-08" db="EMBL/GenBank/DDBJ databases">
        <title>Draft genome sequences of Sphingobium herbicidovorans.</title>
        <authorList>
            <person name="Gan H.M."/>
            <person name="Gan H.Y."/>
            <person name="Savka M.A."/>
        </authorList>
    </citation>
    <scope>NUCLEOTIDE SEQUENCE [LARGE SCALE GENOMIC DNA]</scope>
    <source>
        <strain evidence="2">NBRC 16415</strain>
    </source>
</reference>
<dbReference type="AlphaFoldDB" id="A0A086PBM6"/>
<name>A0A086PBM6_SPHHM</name>
<evidence type="ECO:0000256" key="1">
    <source>
        <dbReference type="SAM" id="MobiDB-lite"/>
    </source>
</evidence>